<sequence>MKTCISCGMPLREKKDYPLEDESKDYCVHCANADGTLQTYDERLDGMTSFIIKTQGLDHEVAQSVAKDMMSKLPAWKDVH</sequence>
<evidence type="ECO:0000313" key="2">
    <source>
        <dbReference type="EMBL" id="MDQ0359370.1"/>
    </source>
</evidence>
<reference evidence="2 3" key="1">
    <citation type="submission" date="2023-07" db="EMBL/GenBank/DDBJ databases">
        <title>Genomic Encyclopedia of Type Strains, Phase IV (KMG-IV): sequencing the most valuable type-strain genomes for metagenomic binning, comparative biology and taxonomic classification.</title>
        <authorList>
            <person name="Goeker M."/>
        </authorList>
    </citation>
    <scope>NUCLEOTIDE SEQUENCE [LARGE SCALE GENOMIC DNA]</scope>
    <source>
        <strain evidence="2 3">DSM 16784</strain>
    </source>
</reference>
<evidence type="ECO:0000313" key="3">
    <source>
        <dbReference type="Proteomes" id="UP001230220"/>
    </source>
</evidence>
<name>A0ABU0DXU6_9FIRM</name>
<organism evidence="2 3">
    <name type="scientific">Breznakia pachnodae</name>
    <dbReference type="NCBI Taxonomy" id="265178"/>
    <lineage>
        <taxon>Bacteria</taxon>
        <taxon>Bacillati</taxon>
        <taxon>Bacillota</taxon>
        <taxon>Erysipelotrichia</taxon>
        <taxon>Erysipelotrichales</taxon>
        <taxon>Erysipelotrichaceae</taxon>
        <taxon>Breznakia</taxon>
    </lineage>
</organism>
<keyword evidence="3" id="KW-1185">Reference proteome</keyword>
<accession>A0ABU0DXU6</accession>
<evidence type="ECO:0000259" key="1">
    <source>
        <dbReference type="Pfam" id="PF12674"/>
    </source>
</evidence>
<gene>
    <name evidence="2" type="ORF">J2S15_000101</name>
</gene>
<protein>
    <recommendedName>
        <fullName evidence="1">Putative zinc ribbon domain-containing protein</fullName>
    </recommendedName>
</protein>
<dbReference type="InterPro" id="IPR025868">
    <property type="entry name" value="Zn_ribbon_dom_put"/>
</dbReference>
<proteinExistence type="predicted"/>
<comment type="caution">
    <text evidence="2">The sequence shown here is derived from an EMBL/GenBank/DDBJ whole genome shotgun (WGS) entry which is preliminary data.</text>
</comment>
<dbReference type="Pfam" id="PF12674">
    <property type="entry name" value="Zn_ribbon_2"/>
    <property type="match status" value="1"/>
</dbReference>
<dbReference type="EMBL" id="JAUSUR010000001">
    <property type="protein sequence ID" value="MDQ0359370.1"/>
    <property type="molecule type" value="Genomic_DNA"/>
</dbReference>
<feature type="domain" description="Putative zinc ribbon" evidence="1">
    <location>
        <begin position="3"/>
        <end position="77"/>
    </location>
</feature>
<dbReference type="Proteomes" id="UP001230220">
    <property type="component" value="Unassembled WGS sequence"/>
</dbReference>
<dbReference type="RefSeq" id="WP_307404434.1">
    <property type="nucleotide sequence ID" value="NZ_JAUSUR010000001.1"/>
</dbReference>